<evidence type="ECO:0000313" key="2">
    <source>
        <dbReference type="Proteomes" id="UP000283269"/>
    </source>
</evidence>
<reference evidence="1 2" key="1">
    <citation type="journal article" date="2018" name="Evol. Lett.">
        <title>Horizontal gene cluster transfer increased hallucinogenic mushroom diversity.</title>
        <authorList>
            <person name="Reynolds H.T."/>
            <person name="Vijayakumar V."/>
            <person name="Gluck-Thaler E."/>
            <person name="Korotkin H.B."/>
            <person name="Matheny P.B."/>
            <person name="Slot J.C."/>
        </authorList>
    </citation>
    <scope>NUCLEOTIDE SEQUENCE [LARGE SCALE GENOMIC DNA]</scope>
    <source>
        <strain evidence="1 2">2631</strain>
    </source>
</reference>
<name>A0A409WQJ8_PSICY</name>
<dbReference type="AlphaFoldDB" id="A0A409WQJ8"/>
<organism evidence="1 2">
    <name type="scientific">Psilocybe cyanescens</name>
    <dbReference type="NCBI Taxonomy" id="93625"/>
    <lineage>
        <taxon>Eukaryota</taxon>
        <taxon>Fungi</taxon>
        <taxon>Dikarya</taxon>
        <taxon>Basidiomycota</taxon>
        <taxon>Agaricomycotina</taxon>
        <taxon>Agaricomycetes</taxon>
        <taxon>Agaricomycetidae</taxon>
        <taxon>Agaricales</taxon>
        <taxon>Agaricineae</taxon>
        <taxon>Strophariaceae</taxon>
        <taxon>Psilocybe</taxon>
    </lineage>
</organism>
<keyword evidence="2" id="KW-1185">Reference proteome</keyword>
<protein>
    <submittedName>
        <fullName evidence="1">Uncharacterized protein</fullName>
    </submittedName>
</protein>
<comment type="caution">
    <text evidence="1">The sequence shown here is derived from an EMBL/GenBank/DDBJ whole genome shotgun (WGS) entry which is preliminary data.</text>
</comment>
<evidence type="ECO:0000313" key="1">
    <source>
        <dbReference type="EMBL" id="PPQ80783.1"/>
    </source>
</evidence>
<dbReference type="EMBL" id="NHYD01003308">
    <property type="protein sequence ID" value="PPQ80783.1"/>
    <property type="molecule type" value="Genomic_DNA"/>
</dbReference>
<proteinExistence type="predicted"/>
<accession>A0A409WQJ8</accession>
<dbReference type="InParanoid" id="A0A409WQJ8"/>
<gene>
    <name evidence="1" type="ORF">CVT25_001920</name>
</gene>
<sequence>MVAQIRDGVMSLDTMGSEVDRDSAVNQLHFPLLSHRSAPPPQYLPPSSSLPLPVDPSLHQAVPSSSPLIPGWPPSFSRALIVYQS</sequence>
<dbReference type="Proteomes" id="UP000283269">
    <property type="component" value="Unassembled WGS sequence"/>
</dbReference>